<feature type="region of interest" description="Disordered" evidence="1">
    <location>
        <begin position="1291"/>
        <end position="1312"/>
    </location>
</feature>
<feature type="compositionally biased region" description="Basic and acidic residues" evidence="1">
    <location>
        <begin position="1056"/>
        <end position="1067"/>
    </location>
</feature>
<protein>
    <recommendedName>
        <fullName evidence="2">C2H2-type domain-containing protein</fullName>
    </recommendedName>
</protein>
<feature type="region of interest" description="Disordered" evidence="1">
    <location>
        <begin position="161"/>
        <end position="181"/>
    </location>
</feature>
<feature type="compositionally biased region" description="Polar residues" evidence="1">
    <location>
        <begin position="1293"/>
        <end position="1312"/>
    </location>
</feature>
<feature type="region of interest" description="Disordered" evidence="1">
    <location>
        <begin position="932"/>
        <end position="985"/>
    </location>
</feature>
<feature type="compositionally biased region" description="Basic and acidic residues" evidence="1">
    <location>
        <begin position="1792"/>
        <end position="1814"/>
    </location>
</feature>
<keyword evidence="4" id="KW-1185">Reference proteome</keyword>
<dbReference type="InterPro" id="IPR013087">
    <property type="entry name" value="Znf_C2H2_type"/>
</dbReference>
<evidence type="ECO:0000313" key="3">
    <source>
        <dbReference type="EMBL" id="GMN59729.1"/>
    </source>
</evidence>
<feature type="compositionally biased region" description="Polar residues" evidence="1">
    <location>
        <begin position="1828"/>
        <end position="1840"/>
    </location>
</feature>
<reference evidence="3" key="1">
    <citation type="submission" date="2023-07" db="EMBL/GenBank/DDBJ databases">
        <title>draft genome sequence of fig (Ficus carica).</title>
        <authorList>
            <person name="Takahashi T."/>
            <person name="Nishimura K."/>
        </authorList>
    </citation>
    <scope>NUCLEOTIDE SEQUENCE</scope>
</reference>
<dbReference type="Proteomes" id="UP001187192">
    <property type="component" value="Unassembled WGS sequence"/>
</dbReference>
<comment type="caution">
    <text evidence="3">The sequence shown here is derived from an EMBL/GenBank/DDBJ whole genome shotgun (WGS) entry which is preliminary data.</text>
</comment>
<feature type="compositionally biased region" description="Polar residues" evidence="1">
    <location>
        <begin position="1122"/>
        <end position="1131"/>
    </location>
</feature>
<feature type="compositionally biased region" description="Basic and acidic residues" evidence="1">
    <location>
        <begin position="1740"/>
        <end position="1760"/>
    </location>
</feature>
<feature type="region of interest" description="Disordered" evidence="1">
    <location>
        <begin position="1538"/>
        <end position="1583"/>
    </location>
</feature>
<feature type="compositionally biased region" description="Polar residues" evidence="1">
    <location>
        <begin position="1867"/>
        <end position="1887"/>
    </location>
</feature>
<feature type="compositionally biased region" description="Polar residues" evidence="1">
    <location>
        <begin position="1769"/>
        <end position="1780"/>
    </location>
</feature>
<dbReference type="PROSITE" id="PS00028">
    <property type="entry name" value="ZINC_FINGER_C2H2_1"/>
    <property type="match status" value="1"/>
</dbReference>
<sequence length="2111" mass="226369">MENEQQQPRLTHSSSDNHGVHHFCHKCGWLYPNPHPSAKHRRAHKRICGKVEGYKLFDSEGSTHSNVSDDEHLSDDDHKSPVNLAAQGPKVVEASSVEKGRSESEVFSDAAAEFLDHGVGGRGQGRVEDAGESTTKVEKSLKAESNATQSIECGPVAETVKPLGSSSENVQTQHSETPATTSDRSVYVPAFAVSSASFKSNTVVSSVSDCRAEGLAALLDGFGNASVDDLHPIKSETLEAVSRENEKTKTADANVDGSLKLAEQWTDQEGQKETHLVSNLQDVKIPPSKLEGETAGAISKSDKTLEAKPESSPPKPEHDVLQLQEEHRDGFHLKTSKSDVSPEVESGEHANALSDAAEKTVEIAGEVDYVKLRDLVEKKGEVNEDVHVLSVPDDIHKVDNPETMLEDFKDHKVKKFDQSASLECEQAKDKGGDTQGPVLEASSQSSQSEGVLVSSLDKHVLEDSVQLDQRSNARVIKDVLVEGDADLSKLKVGTIGKQKSREANEDAVKPHIEKTVSIFSPEGQGSHDVCSDTLEGKFSQSFDNAISDADSVIASGKAGRVPETHVVSQSWYEKAEQSDLSGDYNSKEAGEVDRTENPITTVESAGTRSEVRVDPATNLPVDDGVGKYLKIEGENNDITTNDEAVTAARPVKIETEVDNRSSPAKESCSEQPVVAPVSAKNLSEAEINPETHLISVSGYEKAEKSYFSGDFNSKEAREVENAQNPVTAAESARSRSENQVNPATNLRDGDDAGNYMKIGGETVGNDDAFIVARPVKNETVVDDRNSPAKKSFPDQPVVAREFTTTCPVENETGVDDRNTPAKESFSDQPVVARGFATARPAKNQTGIDDINSPAKESLSEQPVVAREFSIARPAKNETGVDDINSPVKDSLSEQPVAACEFATAHPVNETGVEESFLEQPAIACEFATTRPAKNDTGIDDINSPAKESLSEQPVVAREFSIGRPAKNETGVDDINIPAKDSLSEQPVAAREFATACPANETGVEESFLEQPAIAREFATACRVTNETGVDDRNSPAKGSFSEQPAAAPEFSTARPMRTETGVDDRNSLAEGSFSDQPVAAPEFATAHPVTIETGVDNRNSPESFNEQPVVAPECAKNRSESELNSVTSSQEGDPASSFEKFGTKKDEIMGDSFDAAARHAKDKTGVDNSDSPLKESCSEHPVVIPECARNLAEDKINSEINLQEGDTAGSFEKVEIKKDKITGDASDASSGFSDHLLVTPESAKTLSEVDIYPESNLQEGDTAGNFKVEAQKVEITEDAYVAAARHANDETGVDTSTSFSEENFSKQPVVTPESAKNLSVESYSKQAVVTPGDACDGAARHVKDEAGVDNSKSPSAEIYSKQAVVTPKSAKNLSEVEINPEPILREGDTVSSFGKVEDKKYEIAEDVVRDAKDETGVDNNNVLSNEICLEQTVVAPKSALSEVEVNPETDLREVDIAGIFDKVEEKKVNIIGDACDVADRHAKDESAVDHEKIPSKERCLEQPVVASESAKTVAEVQINSETNLGEGDAAGNFAKAETKKADISGDARDAAASHPEDETGVDYNISPSKEVCSENPEVTPDSTKTLAEVKFNSETDLWERNVAGSFDKVETKKQDISADTCYVTAGHTKDELGVDKSVGPTEESSTEHPIVTLELARNLSDLEVYPEAKEKDNADKFEKVEAKKENVTGDSCAAAAAAAVGPTDESVSENAAVTPESANQHSKLNANPATNSQEGNDTFDPEKGKIEKLVEIGTESKESSVEENPPMQVKTTTESASQTVADDVVSTLDSSRSVDDVVREIHIDAIDHQLDENGKVPVGKEPALSLSDAKSSNQSSTAVEGNSVGESDAASGLGSESFQREIGGQQFGESTNGLSIDSSSQTDSLENNWGSVSVVSVQSEAQAATDADTVVPIESQVATGERANSKESKPTSERQYPDKSEMFEPPSFVTLVEPGGENDLKGNISEIPTGQNSQQAKTSNMQAGWFPSITNVVNESEGRKKNEEIIAKVTSWSTSKSHTPLKNLLGDGSLDTRAKSPKGKDLAPSPHKDDKEASAVNPNLATESSVDQATSREIGNEWNSPARYPAEIKREKRKPKGRPYWAQFMCCSSVH</sequence>
<feature type="compositionally biased region" description="Basic and acidic residues" evidence="1">
    <location>
        <begin position="300"/>
        <end position="332"/>
    </location>
</feature>
<evidence type="ECO:0000313" key="4">
    <source>
        <dbReference type="Proteomes" id="UP001187192"/>
    </source>
</evidence>
<organism evidence="3 4">
    <name type="scientific">Ficus carica</name>
    <name type="common">Common fig</name>
    <dbReference type="NCBI Taxonomy" id="3494"/>
    <lineage>
        <taxon>Eukaryota</taxon>
        <taxon>Viridiplantae</taxon>
        <taxon>Streptophyta</taxon>
        <taxon>Embryophyta</taxon>
        <taxon>Tracheophyta</taxon>
        <taxon>Spermatophyta</taxon>
        <taxon>Magnoliopsida</taxon>
        <taxon>eudicotyledons</taxon>
        <taxon>Gunneridae</taxon>
        <taxon>Pentapetalae</taxon>
        <taxon>rosids</taxon>
        <taxon>fabids</taxon>
        <taxon>Rosales</taxon>
        <taxon>Moraceae</taxon>
        <taxon>Ficeae</taxon>
        <taxon>Ficus</taxon>
    </lineage>
</organism>
<feature type="compositionally biased region" description="Basic and acidic residues" evidence="1">
    <location>
        <begin position="585"/>
        <end position="596"/>
    </location>
</feature>
<feature type="compositionally biased region" description="Polar residues" evidence="1">
    <location>
        <begin position="2011"/>
        <end position="2020"/>
    </location>
</feature>
<feature type="region of interest" description="Disordered" evidence="1">
    <location>
        <begin position="1026"/>
        <end position="1079"/>
    </location>
</feature>
<feature type="compositionally biased region" description="Polar residues" evidence="1">
    <location>
        <begin position="1096"/>
        <end position="1106"/>
    </location>
</feature>
<feature type="compositionally biased region" description="Basic and acidic residues" evidence="1">
    <location>
        <begin position="1538"/>
        <end position="1557"/>
    </location>
</feature>
<dbReference type="PANTHER" id="PTHR35746">
    <property type="entry name" value="PENTATRICOPEPTIDE REPEAT (PPR) SUPERFAMILY PROTEIN"/>
    <property type="match status" value="1"/>
</dbReference>
<feature type="domain" description="C2H2-type" evidence="2">
    <location>
        <begin position="24"/>
        <end position="44"/>
    </location>
</feature>
<dbReference type="PANTHER" id="PTHR35746:SF1">
    <property type="entry name" value="PENTATRICOPEPTIDE REPEAT (PPR) SUPERFAMILY PROTEIN"/>
    <property type="match status" value="1"/>
</dbReference>
<proteinExistence type="predicted"/>
<feature type="region of interest" description="Disordered" evidence="1">
    <location>
        <begin position="2011"/>
        <end position="2097"/>
    </location>
</feature>
<accession>A0AA88DSW9</accession>
<feature type="region of interest" description="Disordered" evidence="1">
    <location>
        <begin position="572"/>
        <end position="619"/>
    </location>
</feature>
<feature type="compositionally biased region" description="Basic and acidic residues" evidence="1">
    <location>
        <begin position="2030"/>
        <end position="2053"/>
    </location>
</feature>
<feature type="region of interest" description="Disordered" evidence="1">
    <location>
        <begin position="807"/>
        <end position="862"/>
    </location>
</feature>
<feature type="compositionally biased region" description="Polar residues" evidence="1">
    <location>
        <begin position="1966"/>
        <end position="1983"/>
    </location>
</feature>
<feature type="region of interest" description="Disordered" evidence="1">
    <location>
        <begin position="717"/>
        <end position="761"/>
    </location>
</feature>
<feature type="region of interest" description="Disordered" evidence="1">
    <location>
        <begin position="1093"/>
        <end position="1144"/>
    </location>
</feature>
<feature type="compositionally biased region" description="Polar residues" evidence="1">
    <location>
        <begin position="597"/>
        <end position="607"/>
    </location>
</feature>
<feature type="region of interest" description="Disordered" evidence="1">
    <location>
        <begin position="58"/>
        <end position="83"/>
    </location>
</feature>
<evidence type="ECO:0000259" key="2">
    <source>
        <dbReference type="PROSITE" id="PS00028"/>
    </source>
</evidence>
<feature type="region of interest" description="Disordered" evidence="1">
    <location>
        <begin position="423"/>
        <end position="451"/>
    </location>
</feature>
<evidence type="ECO:0000256" key="1">
    <source>
        <dbReference type="SAM" id="MobiDB-lite"/>
    </source>
</evidence>
<feature type="region of interest" description="Disordered" evidence="1">
    <location>
        <begin position="1899"/>
        <end position="1983"/>
    </location>
</feature>
<feature type="compositionally biased region" description="Polar residues" evidence="1">
    <location>
        <begin position="164"/>
        <end position="181"/>
    </location>
</feature>
<feature type="compositionally biased region" description="Polar residues" evidence="1">
    <location>
        <begin position="1708"/>
        <end position="1736"/>
    </location>
</feature>
<dbReference type="EMBL" id="BTGU01000090">
    <property type="protein sequence ID" value="GMN59729.1"/>
    <property type="molecule type" value="Genomic_DNA"/>
</dbReference>
<feature type="region of interest" description="Disordered" evidence="1">
    <location>
        <begin position="284"/>
        <end position="353"/>
    </location>
</feature>
<feature type="compositionally biased region" description="Polar residues" evidence="1">
    <location>
        <begin position="2056"/>
        <end position="2079"/>
    </location>
</feature>
<name>A0AA88DSW9_FICCA</name>
<feature type="region of interest" description="Disordered" evidence="1">
    <location>
        <begin position="1684"/>
        <end position="1887"/>
    </location>
</feature>
<feature type="compositionally biased region" description="Basic and acidic residues" evidence="1">
    <location>
        <begin position="1923"/>
        <end position="1942"/>
    </location>
</feature>
<feature type="compositionally biased region" description="Basic and acidic residues" evidence="1">
    <location>
        <begin position="67"/>
        <end position="80"/>
    </location>
</feature>
<gene>
    <name evidence="3" type="ORF">TIFTF001_028826</name>
</gene>
<feature type="region of interest" description="Disordered" evidence="1">
    <location>
        <begin position="1159"/>
        <end position="1178"/>
    </location>
</feature>